<evidence type="ECO:0000313" key="2">
    <source>
        <dbReference type="EMBL" id="KAF2303679.1"/>
    </source>
</evidence>
<sequence>MTSSFHLQLAALDFIACTAADAFAMTDSCHFGLAGYRTYNGGGRMPTIRPNKRRLAAIFMKNSTIEWKVFEQRVRKAVRQTKHIFERPIARSVYRFPRCKELVERADAIVDGVHEAFWKPLGSVGAHWRTLGPSSGRWSMLGESGRCWNLLEGAGARCKALAGVGGIRPM</sequence>
<name>A0A6A6LVM9_HEVBR</name>
<dbReference type="PANTHER" id="PTHR31933:SF9">
    <property type="entry name" value="O-FUCOSYLTRANSFERASE 2"/>
    <property type="match status" value="1"/>
</dbReference>
<gene>
    <name evidence="2" type="ORF">GH714_021166</name>
</gene>
<proteinExistence type="predicted"/>
<dbReference type="InterPro" id="IPR052272">
    <property type="entry name" value="GT106_glycosyltransferase"/>
</dbReference>
<dbReference type="PANTHER" id="PTHR31933">
    <property type="entry name" value="O-FUCOSYLTRANSFERASE 2-RELATED"/>
    <property type="match status" value="1"/>
</dbReference>
<evidence type="ECO:0000256" key="1">
    <source>
        <dbReference type="SAM" id="SignalP"/>
    </source>
</evidence>
<keyword evidence="3" id="KW-1185">Reference proteome</keyword>
<feature type="signal peptide" evidence="1">
    <location>
        <begin position="1"/>
        <end position="20"/>
    </location>
</feature>
<protein>
    <submittedName>
        <fullName evidence="2">Uncharacterized protein</fullName>
    </submittedName>
</protein>
<accession>A0A6A6LVM9</accession>
<feature type="chain" id="PRO_5025505358" evidence="1">
    <location>
        <begin position="21"/>
        <end position="170"/>
    </location>
</feature>
<dbReference type="Proteomes" id="UP000467840">
    <property type="component" value="Chromosome 16"/>
</dbReference>
<comment type="caution">
    <text evidence="2">The sequence shown here is derived from an EMBL/GenBank/DDBJ whole genome shotgun (WGS) entry which is preliminary data.</text>
</comment>
<evidence type="ECO:0000313" key="3">
    <source>
        <dbReference type="Proteomes" id="UP000467840"/>
    </source>
</evidence>
<dbReference type="EMBL" id="JAAGAX010000009">
    <property type="protein sequence ID" value="KAF2303679.1"/>
    <property type="molecule type" value="Genomic_DNA"/>
</dbReference>
<organism evidence="2 3">
    <name type="scientific">Hevea brasiliensis</name>
    <name type="common">Para rubber tree</name>
    <name type="synonym">Siphonia brasiliensis</name>
    <dbReference type="NCBI Taxonomy" id="3981"/>
    <lineage>
        <taxon>Eukaryota</taxon>
        <taxon>Viridiplantae</taxon>
        <taxon>Streptophyta</taxon>
        <taxon>Embryophyta</taxon>
        <taxon>Tracheophyta</taxon>
        <taxon>Spermatophyta</taxon>
        <taxon>Magnoliopsida</taxon>
        <taxon>eudicotyledons</taxon>
        <taxon>Gunneridae</taxon>
        <taxon>Pentapetalae</taxon>
        <taxon>rosids</taxon>
        <taxon>fabids</taxon>
        <taxon>Malpighiales</taxon>
        <taxon>Euphorbiaceae</taxon>
        <taxon>Crotonoideae</taxon>
        <taxon>Micrandreae</taxon>
        <taxon>Hevea</taxon>
    </lineage>
</organism>
<reference evidence="2 3" key="1">
    <citation type="journal article" date="2020" name="Mol. Plant">
        <title>The Chromosome-Based Rubber Tree Genome Provides New Insights into Spurge Genome Evolution and Rubber Biosynthesis.</title>
        <authorList>
            <person name="Liu J."/>
            <person name="Shi C."/>
            <person name="Shi C.C."/>
            <person name="Li W."/>
            <person name="Zhang Q.J."/>
            <person name="Zhang Y."/>
            <person name="Li K."/>
            <person name="Lu H.F."/>
            <person name="Shi C."/>
            <person name="Zhu S.T."/>
            <person name="Xiao Z.Y."/>
            <person name="Nan H."/>
            <person name="Yue Y."/>
            <person name="Zhu X.G."/>
            <person name="Wu Y."/>
            <person name="Hong X.N."/>
            <person name="Fan G.Y."/>
            <person name="Tong Y."/>
            <person name="Zhang D."/>
            <person name="Mao C.L."/>
            <person name="Liu Y.L."/>
            <person name="Hao S.J."/>
            <person name="Liu W.Q."/>
            <person name="Lv M.Q."/>
            <person name="Zhang H.B."/>
            <person name="Liu Y."/>
            <person name="Hu-Tang G.R."/>
            <person name="Wang J.P."/>
            <person name="Wang J.H."/>
            <person name="Sun Y.H."/>
            <person name="Ni S.B."/>
            <person name="Chen W.B."/>
            <person name="Zhang X.C."/>
            <person name="Jiao Y.N."/>
            <person name="Eichler E.E."/>
            <person name="Li G.H."/>
            <person name="Liu X."/>
            <person name="Gao L.Z."/>
        </authorList>
    </citation>
    <scope>NUCLEOTIDE SEQUENCE [LARGE SCALE GENOMIC DNA]</scope>
    <source>
        <strain evidence="3">cv. GT1</strain>
        <tissue evidence="2">Leaf</tissue>
    </source>
</reference>
<keyword evidence="1" id="KW-0732">Signal</keyword>
<dbReference type="AlphaFoldDB" id="A0A6A6LVM9"/>